<feature type="chain" id="PRO_5018751909" evidence="2">
    <location>
        <begin position="31"/>
        <end position="349"/>
    </location>
</feature>
<sequence>MSVSAPNFRLLPIAAAVALCLLLVCQVSVAQEDDETSTEPTTTESGTRNRMWNRGNIIIGGAFGLEERGKRRAPRRGQDEESPESSASLGEYLSGSAGRRRKNRRRGGKKEDESDDDLDTAELARDIEVLAQANENTLDRATEEDERSNARRRGVAKRYFGGVGREFVGFPNRAKETINSAVTDMLGGLNTVLRMIPYNEIEDTALRVAGYLQQLVESGVPAAMLDSLMSSRVGGATETMAALVDLQGSPEELEPILEDIAANYRKLFQGAAGQVDSFLSLLMPRRNQGSDPIRAILEQLPRNIANANKGQGSGGFAPPEIAGGSTPPQGDAEVDAVEEMEDQDQDLEE</sequence>
<protein>
    <submittedName>
        <fullName evidence="3">Uncharacterized protein</fullName>
    </submittedName>
</protein>
<name>A0A3S1BJL6_ELYCH</name>
<dbReference type="EMBL" id="RQTK01002013">
    <property type="protein sequence ID" value="RUS68786.1"/>
    <property type="molecule type" value="Genomic_DNA"/>
</dbReference>
<dbReference type="OrthoDB" id="10514665at2759"/>
<organism evidence="3 4">
    <name type="scientific">Elysia chlorotica</name>
    <name type="common">Eastern emerald elysia</name>
    <name type="synonym">Sea slug</name>
    <dbReference type="NCBI Taxonomy" id="188477"/>
    <lineage>
        <taxon>Eukaryota</taxon>
        <taxon>Metazoa</taxon>
        <taxon>Spiralia</taxon>
        <taxon>Lophotrochozoa</taxon>
        <taxon>Mollusca</taxon>
        <taxon>Gastropoda</taxon>
        <taxon>Heterobranchia</taxon>
        <taxon>Euthyneura</taxon>
        <taxon>Panpulmonata</taxon>
        <taxon>Sacoglossa</taxon>
        <taxon>Placobranchoidea</taxon>
        <taxon>Plakobranchidae</taxon>
        <taxon>Elysia</taxon>
    </lineage>
</organism>
<feature type="compositionally biased region" description="Basic residues" evidence="1">
    <location>
        <begin position="98"/>
        <end position="108"/>
    </location>
</feature>
<keyword evidence="2" id="KW-0732">Signal</keyword>
<dbReference type="Proteomes" id="UP000271974">
    <property type="component" value="Unassembled WGS sequence"/>
</dbReference>
<evidence type="ECO:0000256" key="2">
    <source>
        <dbReference type="SAM" id="SignalP"/>
    </source>
</evidence>
<accession>A0A3S1BJL6</accession>
<keyword evidence="4" id="KW-1185">Reference proteome</keyword>
<evidence type="ECO:0000313" key="4">
    <source>
        <dbReference type="Proteomes" id="UP000271974"/>
    </source>
</evidence>
<reference evidence="3 4" key="1">
    <citation type="submission" date="2019-01" db="EMBL/GenBank/DDBJ databases">
        <title>A draft genome assembly of the solar-powered sea slug Elysia chlorotica.</title>
        <authorList>
            <person name="Cai H."/>
            <person name="Li Q."/>
            <person name="Fang X."/>
            <person name="Li J."/>
            <person name="Curtis N.E."/>
            <person name="Altenburger A."/>
            <person name="Shibata T."/>
            <person name="Feng M."/>
            <person name="Maeda T."/>
            <person name="Schwartz J.A."/>
            <person name="Shigenobu S."/>
            <person name="Lundholm N."/>
            <person name="Nishiyama T."/>
            <person name="Yang H."/>
            <person name="Hasebe M."/>
            <person name="Li S."/>
            <person name="Pierce S.K."/>
            <person name="Wang J."/>
        </authorList>
    </citation>
    <scope>NUCLEOTIDE SEQUENCE [LARGE SCALE GENOMIC DNA]</scope>
    <source>
        <strain evidence="3">EC2010</strain>
        <tissue evidence="3">Whole organism of an adult</tissue>
    </source>
</reference>
<gene>
    <name evidence="3" type="ORF">EGW08_023453</name>
</gene>
<feature type="compositionally biased region" description="Acidic residues" evidence="1">
    <location>
        <begin position="332"/>
        <end position="349"/>
    </location>
</feature>
<dbReference type="AlphaFoldDB" id="A0A3S1BJL6"/>
<proteinExistence type="predicted"/>
<feature type="region of interest" description="Disordered" evidence="1">
    <location>
        <begin position="31"/>
        <end position="51"/>
    </location>
</feature>
<feature type="region of interest" description="Disordered" evidence="1">
    <location>
        <begin position="307"/>
        <end position="349"/>
    </location>
</feature>
<evidence type="ECO:0000313" key="3">
    <source>
        <dbReference type="EMBL" id="RUS68786.1"/>
    </source>
</evidence>
<evidence type="ECO:0000256" key="1">
    <source>
        <dbReference type="SAM" id="MobiDB-lite"/>
    </source>
</evidence>
<feature type="signal peptide" evidence="2">
    <location>
        <begin position="1"/>
        <end position="30"/>
    </location>
</feature>
<feature type="region of interest" description="Disordered" evidence="1">
    <location>
        <begin position="68"/>
        <end position="122"/>
    </location>
</feature>
<comment type="caution">
    <text evidence="3">The sequence shown here is derived from an EMBL/GenBank/DDBJ whole genome shotgun (WGS) entry which is preliminary data.</text>
</comment>